<evidence type="ECO:0000256" key="6">
    <source>
        <dbReference type="ARBA" id="ARBA00023125"/>
    </source>
</evidence>
<comment type="subcellular location">
    <subcellularLocation>
        <location evidence="1">Nucleus</location>
    </subcellularLocation>
</comment>
<dbReference type="FunFam" id="3.30.160.60:FF:000446">
    <property type="entry name" value="Zinc finger protein"/>
    <property type="match status" value="1"/>
</dbReference>
<keyword evidence="6" id="KW-0238">DNA-binding</keyword>
<keyword evidence="12" id="KW-1185">Reference proteome</keyword>
<feature type="region of interest" description="Disordered" evidence="9">
    <location>
        <begin position="31"/>
        <end position="60"/>
    </location>
</feature>
<dbReference type="GO" id="GO:0000978">
    <property type="term" value="F:RNA polymerase II cis-regulatory region sequence-specific DNA binding"/>
    <property type="evidence" value="ECO:0007669"/>
    <property type="project" value="TreeGrafter"/>
</dbReference>
<dbReference type="PROSITE" id="PS50157">
    <property type="entry name" value="ZINC_FINGER_C2H2_2"/>
    <property type="match status" value="2"/>
</dbReference>
<proteinExistence type="predicted"/>
<keyword evidence="3" id="KW-0677">Repeat</keyword>
<evidence type="ECO:0000256" key="7">
    <source>
        <dbReference type="ARBA" id="ARBA00023242"/>
    </source>
</evidence>
<dbReference type="InterPro" id="IPR036236">
    <property type="entry name" value="Znf_C2H2_sf"/>
</dbReference>
<keyword evidence="7" id="KW-0539">Nucleus</keyword>
<dbReference type="SUPFAM" id="SSF57667">
    <property type="entry name" value="beta-beta-alpha zinc fingers"/>
    <property type="match status" value="1"/>
</dbReference>
<dbReference type="PANTHER" id="PTHR23235">
    <property type="entry name" value="KRUEPPEL-LIKE TRANSCRIPTION FACTOR"/>
    <property type="match status" value="1"/>
</dbReference>
<evidence type="ECO:0000256" key="1">
    <source>
        <dbReference type="ARBA" id="ARBA00004123"/>
    </source>
</evidence>
<evidence type="ECO:0000256" key="3">
    <source>
        <dbReference type="ARBA" id="ARBA00022737"/>
    </source>
</evidence>
<dbReference type="GO" id="GO:0005634">
    <property type="term" value="C:nucleus"/>
    <property type="evidence" value="ECO:0007669"/>
    <property type="project" value="UniProtKB-SubCell"/>
</dbReference>
<keyword evidence="4 8" id="KW-0863">Zinc-finger</keyword>
<dbReference type="SMART" id="SM00355">
    <property type="entry name" value="ZnF_C2H2"/>
    <property type="match status" value="2"/>
</dbReference>
<evidence type="ECO:0000256" key="4">
    <source>
        <dbReference type="ARBA" id="ARBA00022771"/>
    </source>
</evidence>
<dbReference type="RefSeq" id="XP_007514689.1">
    <property type="nucleotide sequence ID" value="XM_007514627.1"/>
</dbReference>
<dbReference type="PROSITE" id="PS00028">
    <property type="entry name" value="ZINC_FINGER_C2H2_1"/>
    <property type="match status" value="2"/>
</dbReference>
<dbReference type="OrthoDB" id="6077919at2759"/>
<accession>K8EB03</accession>
<dbReference type="eggNOG" id="KOG1721">
    <property type="taxonomic scope" value="Eukaryota"/>
</dbReference>
<evidence type="ECO:0000256" key="5">
    <source>
        <dbReference type="ARBA" id="ARBA00022833"/>
    </source>
</evidence>
<dbReference type="InterPro" id="IPR013087">
    <property type="entry name" value="Znf_C2H2_type"/>
</dbReference>
<dbReference type="FunFam" id="3.30.160.60:FF:000045">
    <property type="entry name" value="ZFP69 zinc finger protein B"/>
    <property type="match status" value="1"/>
</dbReference>
<dbReference type="Proteomes" id="UP000198341">
    <property type="component" value="Chromosome 2"/>
</dbReference>
<keyword evidence="2" id="KW-0479">Metal-binding</keyword>
<sequence>MRRKNPHPKRAVNARTVLKGEKEEPLVLCSRIPDEEADLEANHHQIQKEEEEEGEDDDVERLRRIMCVPRDDVVEQNQTRKDAKGVKRKRGHECDFCEKVFRYPSKLAEHMRTHTKEKPYECEVCEKRFALAGNLERHMRTQH</sequence>
<evidence type="ECO:0000256" key="9">
    <source>
        <dbReference type="SAM" id="MobiDB-lite"/>
    </source>
</evidence>
<evidence type="ECO:0000256" key="8">
    <source>
        <dbReference type="PROSITE-ProRule" id="PRU00042"/>
    </source>
</evidence>
<evidence type="ECO:0000256" key="2">
    <source>
        <dbReference type="ARBA" id="ARBA00022723"/>
    </source>
</evidence>
<dbReference type="EMBL" id="FO082277">
    <property type="protein sequence ID" value="CCO14929.1"/>
    <property type="molecule type" value="Genomic_DNA"/>
</dbReference>
<dbReference type="GO" id="GO:0008270">
    <property type="term" value="F:zinc ion binding"/>
    <property type="evidence" value="ECO:0007669"/>
    <property type="project" value="UniProtKB-KW"/>
</dbReference>
<dbReference type="PANTHER" id="PTHR23235:SF120">
    <property type="entry name" value="KRUPPEL-LIKE FACTOR 15"/>
    <property type="match status" value="1"/>
</dbReference>
<dbReference type="GO" id="GO:0000981">
    <property type="term" value="F:DNA-binding transcription factor activity, RNA polymerase II-specific"/>
    <property type="evidence" value="ECO:0007669"/>
    <property type="project" value="TreeGrafter"/>
</dbReference>
<organism evidence="11 12">
    <name type="scientific">Bathycoccus prasinos</name>
    <dbReference type="NCBI Taxonomy" id="41875"/>
    <lineage>
        <taxon>Eukaryota</taxon>
        <taxon>Viridiplantae</taxon>
        <taxon>Chlorophyta</taxon>
        <taxon>Mamiellophyceae</taxon>
        <taxon>Mamiellales</taxon>
        <taxon>Bathycoccaceae</taxon>
        <taxon>Bathycoccus</taxon>
    </lineage>
</organism>
<keyword evidence="5" id="KW-0862">Zinc</keyword>
<name>K8EB03_9CHLO</name>
<protein>
    <submittedName>
        <fullName evidence="11">EGL-43</fullName>
    </submittedName>
</protein>
<dbReference type="GeneID" id="19017216"/>
<gene>
    <name evidence="11" type="ORF">Bathy02g01020</name>
</gene>
<evidence type="ECO:0000259" key="10">
    <source>
        <dbReference type="PROSITE" id="PS50157"/>
    </source>
</evidence>
<feature type="domain" description="C2H2-type" evidence="10">
    <location>
        <begin position="120"/>
        <end position="143"/>
    </location>
</feature>
<dbReference type="KEGG" id="bpg:Bathy02g01020"/>
<evidence type="ECO:0000313" key="11">
    <source>
        <dbReference type="EMBL" id="CCO14929.1"/>
    </source>
</evidence>
<dbReference type="Gene3D" id="3.30.160.60">
    <property type="entry name" value="Classic Zinc Finger"/>
    <property type="match status" value="2"/>
</dbReference>
<feature type="domain" description="C2H2-type" evidence="10">
    <location>
        <begin position="92"/>
        <end position="119"/>
    </location>
</feature>
<dbReference type="AlphaFoldDB" id="K8EB03"/>
<feature type="compositionally biased region" description="Acidic residues" evidence="9">
    <location>
        <begin position="49"/>
        <end position="59"/>
    </location>
</feature>
<dbReference type="Pfam" id="PF00096">
    <property type="entry name" value="zf-C2H2"/>
    <property type="match status" value="2"/>
</dbReference>
<reference evidence="11 12" key="1">
    <citation type="submission" date="2011-10" db="EMBL/GenBank/DDBJ databases">
        <authorList>
            <person name="Genoscope - CEA"/>
        </authorList>
    </citation>
    <scope>NUCLEOTIDE SEQUENCE [LARGE SCALE GENOMIC DNA]</scope>
    <source>
        <strain evidence="11 12">RCC 1105</strain>
    </source>
</reference>
<evidence type="ECO:0000313" key="12">
    <source>
        <dbReference type="Proteomes" id="UP000198341"/>
    </source>
</evidence>